<feature type="transmembrane region" description="Helical" evidence="1">
    <location>
        <begin position="12"/>
        <end position="33"/>
    </location>
</feature>
<keyword evidence="1" id="KW-0472">Membrane</keyword>
<proteinExistence type="predicted"/>
<gene>
    <name evidence="2" type="ORF">GKZ28_02525</name>
</gene>
<name>A0A964RIY4_9CLOT</name>
<keyword evidence="1" id="KW-0812">Transmembrane</keyword>
<dbReference type="NCBIfam" id="TIGR02532">
    <property type="entry name" value="IV_pilin_GFxxxE"/>
    <property type="match status" value="1"/>
</dbReference>
<protein>
    <submittedName>
        <fullName evidence="2">Prepilin-type N-terminal cleavage/methylation domain-containing protein</fullName>
    </submittedName>
</protein>
<evidence type="ECO:0000313" key="2">
    <source>
        <dbReference type="EMBL" id="MVX62578.1"/>
    </source>
</evidence>
<evidence type="ECO:0000256" key="1">
    <source>
        <dbReference type="SAM" id="Phobius"/>
    </source>
</evidence>
<dbReference type="EMBL" id="WSRQ01000003">
    <property type="protein sequence ID" value="MVX62578.1"/>
    <property type="molecule type" value="Genomic_DNA"/>
</dbReference>
<dbReference type="RefSeq" id="WP_160357953.1">
    <property type="nucleotide sequence ID" value="NZ_WSRQ01000003.1"/>
</dbReference>
<evidence type="ECO:0000313" key="3">
    <source>
        <dbReference type="Proteomes" id="UP000656077"/>
    </source>
</evidence>
<dbReference type="AlphaFoldDB" id="A0A964RIY4"/>
<organism evidence="2 3">
    <name type="scientific">Clostridium chromiireducens</name>
    <dbReference type="NCBI Taxonomy" id="225345"/>
    <lineage>
        <taxon>Bacteria</taxon>
        <taxon>Bacillati</taxon>
        <taxon>Bacillota</taxon>
        <taxon>Clostridia</taxon>
        <taxon>Eubacteriales</taxon>
        <taxon>Clostridiaceae</taxon>
        <taxon>Clostridium</taxon>
    </lineage>
</organism>
<keyword evidence="1" id="KW-1133">Transmembrane helix</keyword>
<sequence length="212" mass="23588">MQKKKKPGFTLMEMIIVVALIVIILAMTSSMFITGNKVFSNSDVKSTLQMEGQAIQEKISDIGMQGLNIETCKSSSDEIPIQNQKNEDIDDKLVDINGKVLGDREWIDLSELTIYACSKDSEYDNVSDSVTNRKVIPIIYTKSSKELSVDSSTISNHVDSIRIRPSNIKEGTSTIAQSSSIEFNIVLSKNKGFTNVSSYPIYFTVTLRNKVE</sequence>
<dbReference type="SUPFAM" id="SSF54523">
    <property type="entry name" value="Pili subunits"/>
    <property type="match status" value="1"/>
</dbReference>
<dbReference type="InterPro" id="IPR012902">
    <property type="entry name" value="N_methyl_site"/>
</dbReference>
<comment type="caution">
    <text evidence="2">The sequence shown here is derived from an EMBL/GenBank/DDBJ whole genome shotgun (WGS) entry which is preliminary data.</text>
</comment>
<dbReference type="InterPro" id="IPR045584">
    <property type="entry name" value="Pilin-like"/>
</dbReference>
<accession>A0A964RIY4</accession>
<dbReference type="Proteomes" id="UP000656077">
    <property type="component" value="Unassembled WGS sequence"/>
</dbReference>
<dbReference type="Pfam" id="PF07963">
    <property type="entry name" value="N_methyl"/>
    <property type="match status" value="1"/>
</dbReference>
<reference evidence="2" key="1">
    <citation type="submission" date="2019-12" db="EMBL/GenBank/DDBJ databases">
        <title>Microbes associate with the intestines of laboratory mice.</title>
        <authorList>
            <person name="Navarre W."/>
            <person name="Wong E."/>
        </authorList>
    </citation>
    <scope>NUCLEOTIDE SEQUENCE</scope>
    <source>
        <strain evidence="2">NM79_F5</strain>
    </source>
</reference>